<dbReference type="Gene3D" id="2.20.25.90">
    <property type="entry name" value="ADC-like domains"/>
    <property type="match status" value="1"/>
</dbReference>
<accession>A4J476</accession>
<feature type="domain" description="4Fe-4S Mo/W bis-MGD-type" evidence="5">
    <location>
        <begin position="1"/>
        <end position="57"/>
    </location>
</feature>
<keyword evidence="2" id="KW-0479">Metal-binding</keyword>
<dbReference type="KEGG" id="drm:Dred_1345"/>
<dbReference type="Proteomes" id="UP000001556">
    <property type="component" value="Chromosome"/>
</dbReference>
<dbReference type="GO" id="GO:0016491">
    <property type="term" value="F:oxidoreductase activity"/>
    <property type="evidence" value="ECO:0007669"/>
    <property type="project" value="InterPro"/>
</dbReference>
<dbReference type="Gene3D" id="2.40.40.20">
    <property type="match status" value="1"/>
</dbReference>
<dbReference type="Gene3D" id="3.40.228.10">
    <property type="entry name" value="Dimethylsulfoxide Reductase, domain 2"/>
    <property type="match status" value="1"/>
</dbReference>
<comment type="similarity">
    <text evidence="1">Belongs to the prokaryotic molybdopterin-containing oxidoreductase family.</text>
</comment>
<dbReference type="GO" id="GO:0051536">
    <property type="term" value="F:iron-sulfur cluster binding"/>
    <property type="evidence" value="ECO:0007669"/>
    <property type="project" value="UniProtKB-KW"/>
</dbReference>
<evidence type="ECO:0000313" key="7">
    <source>
        <dbReference type="Proteomes" id="UP000001556"/>
    </source>
</evidence>
<dbReference type="Pfam" id="PF00384">
    <property type="entry name" value="Molybdopterin"/>
    <property type="match status" value="1"/>
</dbReference>
<sequence length="666" mass="73699">MQIKTNCPLDCFAHCGLIARLDNGKVVSISGDESHPVSKGVICSKGRNKHLQRLYSPERITTPLRKTAAGWQPITWDQAYETIALELSKIISIYGPLAILHHDNDGSEGILKTLAARFFNALGGCTRPSGSICWGSGYQAQQYDFGRLQLHSWEDMVNSRLIVLWGRDPASTNIQMIPLLKQAKKKGCRIIVINPVKVASCTLADIHIAPRPGSDGALALGVAQEIIKNNWTDQNYIEKHVYGYSQYVELVQRYTPEVVSDITGVSIDQICYLAQAYANAKPASIFLGYGLQRYTNGGQTIRAIDALAAITGNIGVAGSGVNYAGGHWKGCIASIKGDELPQKNRTLPWPILGKALQKADNPPIKSIFVTRSNPVTQLPDTTEIRKAFSQSQFTVVVDMFLNDTAQYANLFLPCTTFLEEEDLVFSSWNHFMAYSPQVVEPLGQCRSDHHIFSGLAQHMGLTGFPNLTAEQWIKKAINPLKPFNITLEKLKSGPVRHPFAPEVPWQDGIFATPSGKYELFSQLAEADGINPLPEYVEPMESALRDPILAKEFPLHLITAHHPEHLHSQFWNLSEKGLSIQPVYIHPETAAVAGIMENHKVVVATQRGQAIFTAVLSKKLRRDTILIHQGSWAIHGNGVNVLTPQYMPDMGQGTPYYDCLCRIEPHQ</sequence>
<dbReference type="Pfam" id="PF01568">
    <property type="entry name" value="Molydop_binding"/>
    <property type="match status" value="1"/>
</dbReference>
<evidence type="ECO:0000256" key="4">
    <source>
        <dbReference type="ARBA" id="ARBA00023014"/>
    </source>
</evidence>
<dbReference type="PANTHER" id="PTHR43742:SF6">
    <property type="entry name" value="OXIDOREDUCTASE YYAE-RELATED"/>
    <property type="match status" value="1"/>
</dbReference>
<dbReference type="InterPro" id="IPR006657">
    <property type="entry name" value="MoPterin_dinucl-bd_dom"/>
</dbReference>
<gene>
    <name evidence="6" type="ordered locus">Dred_1345</name>
</gene>
<evidence type="ECO:0000259" key="5">
    <source>
        <dbReference type="PROSITE" id="PS51669"/>
    </source>
</evidence>
<dbReference type="CDD" id="cd02766">
    <property type="entry name" value="MopB_3"/>
    <property type="match status" value="1"/>
</dbReference>
<keyword evidence="7" id="KW-1185">Reference proteome</keyword>
<dbReference type="AlphaFoldDB" id="A4J476"/>
<evidence type="ECO:0000313" key="6">
    <source>
        <dbReference type="EMBL" id="ABO49879.1"/>
    </source>
</evidence>
<dbReference type="RefSeq" id="WP_011877701.1">
    <property type="nucleotide sequence ID" value="NC_009253.1"/>
</dbReference>
<dbReference type="OrthoDB" id="219031at2"/>
<dbReference type="EMBL" id="CP000612">
    <property type="protein sequence ID" value="ABO49879.1"/>
    <property type="molecule type" value="Genomic_DNA"/>
</dbReference>
<dbReference type="SUPFAM" id="SSF50692">
    <property type="entry name" value="ADC-like"/>
    <property type="match status" value="1"/>
</dbReference>
<dbReference type="InterPro" id="IPR006656">
    <property type="entry name" value="Mopterin_OxRdtase"/>
</dbReference>
<dbReference type="STRING" id="349161.Dred_1345"/>
<dbReference type="GO" id="GO:0046872">
    <property type="term" value="F:metal ion binding"/>
    <property type="evidence" value="ECO:0007669"/>
    <property type="project" value="UniProtKB-KW"/>
</dbReference>
<dbReference type="GO" id="GO:0043546">
    <property type="term" value="F:molybdopterin cofactor binding"/>
    <property type="evidence" value="ECO:0007669"/>
    <property type="project" value="InterPro"/>
</dbReference>
<dbReference type="PANTHER" id="PTHR43742">
    <property type="entry name" value="TRIMETHYLAMINE-N-OXIDE REDUCTASE"/>
    <property type="match status" value="1"/>
</dbReference>
<dbReference type="SUPFAM" id="SSF53706">
    <property type="entry name" value="Formate dehydrogenase/DMSO reductase, domains 1-3"/>
    <property type="match status" value="1"/>
</dbReference>
<dbReference type="InterPro" id="IPR006963">
    <property type="entry name" value="Mopterin_OxRdtase_4Fe-4S_dom"/>
</dbReference>
<evidence type="ECO:0000256" key="1">
    <source>
        <dbReference type="ARBA" id="ARBA00010312"/>
    </source>
</evidence>
<dbReference type="InterPro" id="IPR009010">
    <property type="entry name" value="Asp_de-COase-like_dom_sf"/>
</dbReference>
<keyword evidence="4" id="KW-0411">Iron-sulfur</keyword>
<dbReference type="SMART" id="SM00926">
    <property type="entry name" value="Molybdop_Fe4S4"/>
    <property type="match status" value="1"/>
</dbReference>
<evidence type="ECO:0000256" key="2">
    <source>
        <dbReference type="ARBA" id="ARBA00022723"/>
    </source>
</evidence>
<dbReference type="Gene3D" id="3.40.50.740">
    <property type="match status" value="1"/>
</dbReference>
<dbReference type="HOGENOM" id="CLU_000422_13_3_9"/>
<dbReference type="Gene3D" id="3.30.2070.10">
    <property type="entry name" value="Formate dehydrogenase/DMSO reductase"/>
    <property type="match status" value="1"/>
</dbReference>
<dbReference type="eggNOG" id="COG0243">
    <property type="taxonomic scope" value="Bacteria"/>
</dbReference>
<reference evidence="6 7" key="1">
    <citation type="submission" date="2007-03" db="EMBL/GenBank/DDBJ databases">
        <title>Complete sequence of Desulfotomaculum reducens MI-1.</title>
        <authorList>
            <consortium name="US DOE Joint Genome Institute"/>
            <person name="Copeland A."/>
            <person name="Lucas S."/>
            <person name="Lapidus A."/>
            <person name="Barry K."/>
            <person name="Detter J.C."/>
            <person name="Glavina del Rio T."/>
            <person name="Hammon N."/>
            <person name="Israni S."/>
            <person name="Dalin E."/>
            <person name="Tice H."/>
            <person name="Pitluck S."/>
            <person name="Sims D."/>
            <person name="Brettin T."/>
            <person name="Bruce D."/>
            <person name="Han C."/>
            <person name="Tapia R."/>
            <person name="Schmutz J."/>
            <person name="Larimer F."/>
            <person name="Land M."/>
            <person name="Hauser L."/>
            <person name="Kyrpides N."/>
            <person name="Kim E."/>
            <person name="Tebo B.M."/>
            <person name="Richardson P."/>
        </authorList>
    </citation>
    <scope>NUCLEOTIDE SEQUENCE [LARGE SCALE GENOMIC DNA]</scope>
    <source>
        <strain evidence="6 7">MI-1</strain>
    </source>
</reference>
<name>A4J476_DESRM</name>
<dbReference type="Pfam" id="PF04879">
    <property type="entry name" value="Molybdop_Fe4S4"/>
    <property type="match status" value="1"/>
</dbReference>
<evidence type="ECO:0000256" key="3">
    <source>
        <dbReference type="ARBA" id="ARBA00023004"/>
    </source>
</evidence>
<organism evidence="6 7">
    <name type="scientific">Desulforamulus reducens (strain ATCC BAA-1160 / DSM 100696 / MI-1)</name>
    <name type="common">Desulfotomaculum reducens</name>
    <dbReference type="NCBI Taxonomy" id="349161"/>
    <lineage>
        <taxon>Bacteria</taxon>
        <taxon>Bacillati</taxon>
        <taxon>Bacillota</taxon>
        <taxon>Clostridia</taxon>
        <taxon>Eubacteriales</taxon>
        <taxon>Peptococcaceae</taxon>
        <taxon>Desulforamulus</taxon>
    </lineage>
</organism>
<dbReference type="PROSITE" id="PS51669">
    <property type="entry name" value="4FE4S_MOW_BIS_MGD"/>
    <property type="match status" value="1"/>
</dbReference>
<proteinExistence type="inferred from homology"/>
<keyword evidence="3" id="KW-0408">Iron</keyword>
<protein>
    <submittedName>
        <fullName evidence="6">Molybdopterin oxidoreductase</fullName>
    </submittedName>
</protein>
<dbReference type="InterPro" id="IPR050612">
    <property type="entry name" value="Prok_Mopterin_Oxidored"/>
</dbReference>